<comment type="miscellaneous">
    <text evidence="7">In eukaryotes there are cytoplasmic, mitochondrial and chloroplastic isozymes.</text>
</comment>
<dbReference type="FunFam" id="3.40.640.10:FF:000066">
    <property type="entry name" value="Aspartate aminotransferase"/>
    <property type="match status" value="1"/>
</dbReference>
<evidence type="ECO:0000256" key="4">
    <source>
        <dbReference type="ARBA" id="ARBA00022576"/>
    </source>
</evidence>
<protein>
    <recommendedName>
        <fullName evidence="7">Aspartate aminotransferase</fullName>
        <ecNumber evidence="7">2.6.1.1</ecNumber>
    </recommendedName>
</protein>
<dbReference type="NCBIfam" id="NF006719">
    <property type="entry name" value="PRK09257.1"/>
    <property type="match status" value="1"/>
</dbReference>
<dbReference type="GO" id="GO:0004069">
    <property type="term" value="F:L-aspartate:2-oxoglutarate aminotransferase activity"/>
    <property type="evidence" value="ECO:0007669"/>
    <property type="project" value="UniProtKB-EC"/>
</dbReference>
<dbReference type="InterPro" id="IPR015421">
    <property type="entry name" value="PyrdxlP-dep_Trfase_major"/>
</dbReference>
<dbReference type="EC" id="2.6.1.1" evidence="7"/>
<dbReference type="CDD" id="cd00609">
    <property type="entry name" value="AAT_like"/>
    <property type="match status" value="1"/>
</dbReference>
<evidence type="ECO:0000313" key="10">
    <source>
        <dbReference type="Proteomes" id="UP001497382"/>
    </source>
</evidence>
<dbReference type="SUPFAM" id="SSF53383">
    <property type="entry name" value="PLP-dependent transferases"/>
    <property type="match status" value="1"/>
</dbReference>
<comment type="catalytic activity">
    <reaction evidence="7">
        <text>L-aspartate + 2-oxoglutarate = oxaloacetate + L-glutamate</text>
        <dbReference type="Rhea" id="RHEA:21824"/>
        <dbReference type="ChEBI" id="CHEBI:16452"/>
        <dbReference type="ChEBI" id="CHEBI:16810"/>
        <dbReference type="ChEBI" id="CHEBI:29985"/>
        <dbReference type="ChEBI" id="CHEBI:29991"/>
        <dbReference type="EC" id="2.6.1.1"/>
    </reaction>
</comment>
<evidence type="ECO:0000313" key="9">
    <source>
        <dbReference type="EMBL" id="CAL1277487.1"/>
    </source>
</evidence>
<sequence length="424" mass="47725">MKIGNPNISEANNYSSNMPYFSSVGDEAVVEFLTLRKAYQEDNFPDKVDLGLSAYRTDEGQPWVLPVVRQIEKAIAEDDSLNHNYCDNLGIESFRNAASKMLLGEENPVFKEGKIVNAQAVSGTGALRLGAMFLSRCLKLNDCYISSPCFQDHPIIFHAAGFTNCHTYRYWDAVEKNLDFAGMKEDLLNAIEDSVVILQACAHNPTGVDPTQEQWKEIADIMERKKLMPFFDCAYQGFATGDLEKDSWPVRYFLSRGFEMLCAQSFSKNFGLYNERVGNLTLVVKYPSVVNNCITQLSSFVTGLYLNPPHYGARIVSLVLNDPVLFKKWTDHLKIMSDRIKQMRAALKAKLDQLGTPGTWGHVVSQIGMFSYMGLSESQVKYLVEQRHIYLPRSSRINICGLNSKNVDYVAEAIHEAVTTIPDN</sequence>
<dbReference type="InterPro" id="IPR015424">
    <property type="entry name" value="PyrdxlP-dep_Trfase"/>
</dbReference>
<comment type="caution">
    <text evidence="9">The sequence shown here is derived from an EMBL/GenBank/DDBJ whole genome shotgun (WGS) entry which is preliminary data.</text>
</comment>
<evidence type="ECO:0000256" key="3">
    <source>
        <dbReference type="ARBA" id="ARBA00011738"/>
    </source>
</evidence>
<comment type="subunit">
    <text evidence="3 7">Homodimer.</text>
</comment>
<keyword evidence="6" id="KW-0663">Pyridoxal phosphate</keyword>
<keyword evidence="10" id="KW-1185">Reference proteome</keyword>
<keyword evidence="4 7" id="KW-0032">Aminotransferase</keyword>
<dbReference type="GO" id="GO:0006532">
    <property type="term" value="P:aspartate biosynthetic process"/>
    <property type="evidence" value="ECO:0007669"/>
    <property type="project" value="TreeGrafter"/>
</dbReference>
<evidence type="ECO:0000256" key="7">
    <source>
        <dbReference type="RuleBase" id="RU000480"/>
    </source>
</evidence>
<comment type="cofactor">
    <cofactor evidence="1">
        <name>pyridoxal 5'-phosphate</name>
        <dbReference type="ChEBI" id="CHEBI:597326"/>
    </cofactor>
</comment>
<dbReference type="Gene3D" id="3.40.640.10">
    <property type="entry name" value="Type I PLP-dependent aspartate aminotransferase-like (Major domain)"/>
    <property type="match status" value="1"/>
</dbReference>
<comment type="similarity">
    <text evidence="2">Belongs to the class-I pyridoxal-phosphate-dependent aminotransferase family.</text>
</comment>
<dbReference type="InterPro" id="IPR004838">
    <property type="entry name" value="NHTrfase_class1_PyrdxlP-BS"/>
</dbReference>
<dbReference type="PANTHER" id="PTHR11879">
    <property type="entry name" value="ASPARTATE AMINOTRANSFERASE"/>
    <property type="match status" value="1"/>
</dbReference>
<gene>
    <name evidence="9" type="ORF">LARSCL_LOCUS9253</name>
</gene>
<dbReference type="Pfam" id="PF00155">
    <property type="entry name" value="Aminotran_1_2"/>
    <property type="match status" value="1"/>
</dbReference>
<reference evidence="9 10" key="1">
    <citation type="submission" date="2024-04" db="EMBL/GenBank/DDBJ databases">
        <authorList>
            <person name="Rising A."/>
            <person name="Reimegard J."/>
            <person name="Sonavane S."/>
            <person name="Akerstrom W."/>
            <person name="Nylinder S."/>
            <person name="Hedman E."/>
            <person name="Kallberg Y."/>
        </authorList>
    </citation>
    <scope>NUCLEOTIDE SEQUENCE [LARGE SCALE GENOMIC DNA]</scope>
</reference>
<dbReference type="EMBL" id="CAXIEN010000102">
    <property type="protein sequence ID" value="CAL1277487.1"/>
    <property type="molecule type" value="Genomic_DNA"/>
</dbReference>
<evidence type="ECO:0000256" key="5">
    <source>
        <dbReference type="ARBA" id="ARBA00022679"/>
    </source>
</evidence>
<dbReference type="AlphaFoldDB" id="A0AAV2A1D8"/>
<evidence type="ECO:0000256" key="1">
    <source>
        <dbReference type="ARBA" id="ARBA00001933"/>
    </source>
</evidence>
<dbReference type="InterPro" id="IPR004839">
    <property type="entry name" value="Aminotransferase_I/II_large"/>
</dbReference>
<dbReference type="FunFam" id="3.90.1150.10:FF:000001">
    <property type="entry name" value="Aspartate aminotransferase"/>
    <property type="match status" value="1"/>
</dbReference>
<dbReference type="Gene3D" id="3.90.1150.10">
    <property type="entry name" value="Aspartate Aminotransferase, domain 1"/>
    <property type="match status" value="1"/>
</dbReference>
<dbReference type="InterPro" id="IPR000796">
    <property type="entry name" value="Asp_trans"/>
</dbReference>
<proteinExistence type="inferred from homology"/>
<name>A0AAV2A1D8_9ARAC</name>
<organism evidence="9 10">
    <name type="scientific">Larinioides sclopetarius</name>
    <dbReference type="NCBI Taxonomy" id="280406"/>
    <lineage>
        <taxon>Eukaryota</taxon>
        <taxon>Metazoa</taxon>
        <taxon>Ecdysozoa</taxon>
        <taxon>Arthropoda</taxon>
        <taxon>Chelicerata</taxon>
        <taxon>Arachnida</taxon>
        <taxon>Araneae</taxon>
        <taxon>Araneomorphae</taxon>
        <taxon>Entelegynae</taxon>
        <taxon>Araneoidea</taxon>
        <taxon>Araneidae</taxon>
        <taxon>Larinioides</taxon>
    </lineage>
</organism>
<evidence type="ECO:0000256" key="2">
    <source>
        <dbReference type="ARBA" id="ARBA00007441"/>
    </source>
</evidence>
<accession>A0AAV2A1D8</accession>
<dbReference type="InterPro" id="IPR015422">
    <property type="entry name" value="PyrdxlP-dep_Trfase_small"/>
</dbReference>
<feature type="domain" description="Aminotransferase class I/classII large" evidence="8">
    <location>
        <begin position="46"/>
        <end position="414"/>
    </location>
</feature>
<dbReference type="GO" id="GO:0005829">
    <property type="term" value="C:cytosol"/>
    <property type="evidence" value="ECO:0007669"/>
    <property type="project" value="TreeGrafter"/>
</dbReference>
<dbReference type="PANTHER" id="PTHR11879:SF55">
    <property type="entry name" value="GLUTAMATE OXALOACETATE TRANSAMINASE 1, ISOFORM B"/>
    <property type="match status" value="1"/>
</dbReference>
<dbReference type="PROSITE" id="PS00105">
    <property type="entry name" value="AA_TRANSFER_CLASS_1"/>
    <property type="match status" value="1"/>
</dbReference>
<dbReference type="Proteomes" id="UP001497382">
    <property type="component" value="Unassembled WGS sequence"/>
</dbReference>
<evidence type="ECO:0000259" key="8">
    <source>
        <dbReference type="Pfam" id="PF00155"/>
    </source>
</evidence>
<keyword evidence="5 7" id="KW-0808">Transferase</keyword>
<evidence type="ECO:0000256" key="6">
    <source>
        <dbReference type="ARBA" id="ARBA00022898"/>
    </source>
</evidence>
<dbReference type="PRINTS" id="PR00799">
    <property type="entry name" value="TRANSAMINASE"/>
</dbReference>
<dbReference type="GO" id="GO:0030170">
    <property type="term" value="F:pyridoxal phosphate binding"/>
    <property type="evidence" value="ECO:0007669"/>
    <property type="project" value="InterPro"/>
</dbReference>